<reference evidence="2 3" key="1">
    <citation type="submission" date="2018-02" db="EMBL/GenBank/DDBJ databases">
        <title>The genomes of Aspergillus section Nigri reveals drivers in fungal speciation.</title>
        <authorList>
            <consortium name="DOE Joint Genome Institute"/>
            <person name="Vesth T.C."/>
            <person name="Nybo J."/>
            <person name="Theobald S."/>
            <person name="Brandl J."/>
            <person name="Frisvad J.C."/>
            <person name="Nielsen K.F."/>
            <person name="Lyhne E.K."/>
            <person name="Kogle M.E."/>
            <person name="Kuo A."/>
            <person name="Riley R."/>
            <person name="Clum A."/>
            <person name="Nolan M."/>
            <person name="Lipzen A."/>
            <person name="Salamov A."/>
            <person name="Henrissat B."/>
            <person name="Wiebenga A."/>
            <person name="De vries R.P."/>
            <person name="Grigoriev I.V."/>
            <person name="Mortensen U.H."/>
            <person name="Andersen M.R."/>
            <person name="Baker S.E."/>
        </authorList>
    </citation>
    <scope>NUCLEOTIDE SEQUENCE [LARGE SCALE GENOMIC DNA]</scope>
    <source>
        <strain evidence="2 3">CBS 101889</strain>
    </source>
</reference>
<feature type="region of interest" description="Disordered" evidence="1">
    <location>
        <begin position="96"/>
        <end position="134"/>
    </location>
</feature>
<proteinExistence type="predicted"/>
<protein>
    <recommendedName>
        <fullName evidence="4">G domain-containing protein</fullName>
    </recommendedName>
</protein>
<dbReference type="InterPro" id="IPR027417">
    <property type="entry name" value="P-loop_NTPase"/>
</dbReference>
<dbReference type="STRING" id="1450537.A0A395HNY3"/>
<evidence type="ECO:0000256" key="1">
    <source>
        <dbReference type="SAM" id="MobiDB-lite"/>
    </source>
</evidence>
<organism evidence="2 3">
    <name type="scientific">Aspergillus homomorphus (strain CBS 101889)</name>
    <dbReference type="NCBI Taxonomy" id="1450537"/>
    <lineage>
        <taxon>Eukaryota</taxon>
        <taxon>Fungi</taxon>
        <taxon>Dikarya</taxon>
        <taxon>Ascomycota</taxon>
        <taxon>Pezizomycotina</taxon>
        <taxon>Eurotiomycetes</taxon>
        <taxon>Eurotiomycetidae</taxon>
        <taxon>Eurotiales</taxon>
        <taxon>Aspergillaceae</taxon>
        <taxon>Aspergillus</taxon>
        <taxon>Aspergillus subgen. Circumdati</taxon>
    </lineage>
</organism>
<evidence type="ECO:0000313" key="3">
    <source>
        <dbReference type="Proteomes" id="UP000248961"/>
    </source>
</evidence>
<feature type="region of interest" description="Disordered" evidence="1">
    <location>
        <begin position="50"/>
        <end position="69"/>
    </location>
</feature>
<dbReference type="GeneID" id="37198352"/>
<feature type="compositionally biased region" description="Basic residues" evidence="1">
    <location>
        <begin position="101"/>
        <end position="114"/>
    </location>
</feature>
<dbReference type="PANTHER" id="PTHR46434:SF1">
    <property type="entry name" value="GENETIC INTERACTOR OF PROHIBITINS 3, MITOCHONDRIAL"/>
    <property type="match status" value="1"/>
</dbReference>
<dbReference type="InterPro" id="IPR050896">
    <property type="entry name" value="Mito_lipid_metab_GTPase"/>
</dbReference>
<dbReference type="Proteomes" id="UP000248961">
    <property type="component" value="Unassembled WGS sequence"/>
</dbReference>
<feature type="compositionally biased region" description="Polar residues" evidence="1">
    <location>
        <begin position="50"/>
        <end position="59"/>
    </location>
</feature>
<dbReference type="Gene3D" id="3.40.50.300">
    <property type="entry name" value="P-loop containing nucleotide triphosphate hydrolases"/>
    <property type="match status" value="1"/>
</dbReference>
<evidence type="ECO:0000313" key="2">
    <source>
        <dbReference type="EMBL" id="RAL09641.1"/>
    </source>
</evidence>
<keyword evidence="3" id="KW-1185">Reference proteome</keyword>
<accession>A0A395HNY3</accession>
<dbReference type="EMBL" id="KZ824302">
    <property type="protein sequence ID" value="RAL09641.1"/>
    <property type="molecule type" value="Genomic_DNA"/>
</dbReference>
<dbReference type="PANTHER" id="PTHR46434">
    <property type="entry name" value="GENETIC INTERACTOR OF PROHIBITINS 3, MITOCHONDRIAL"/>
    <property type="match status" value="1"/>
</dbReference>
<gene>
    <name evidence="2" type="ORF">BO97DRAFT_395961</name>
</gene>
<feature type="compositionally biased region" description="Basic residues" evidence="1">
    <location>
        <begin position="680"/>
        <end position="690"/>
    </location>
</feature>
<dbReference type="GO" id="GO:0005739">
    <property type="term" value="C:mitochondrion"/>
    <property type="evidence" value="ECO:0007669"/>
    <property type="project" value="TreeGrafter"/>
</dbReference>
<dbReference type="SUPFAM" id="SSF52540">
    <property type="entry name" value="P-loop containing nucleoside triphosphate hydrolases"/>
    <property type="match status" value="1"/>
</dbReference>
<feature type="region of interest" description="Disordered" evidence="1">
    <location>
        <begin position="667"/>
        <end position="690"/>
    </location>
</feature>
<dbReference type="AlphaFoldDB" id="A0A395HNY3"/>
<dbReference type="RefSeq" id="XP_025548795.1">
    <property type="nucleotide sequence ID" value="XM_025694063.1"/>
</dbReference>
<evidence type="ECO:0008006" key="4">
    <source>
        <dbReference type="Google" id="ProtNLM"/>
    </source>
</evidence>
<dbReference type="VEuPathDB" id="FungiDB:BO97DRAFT_395961"/>
<sequence length="690" mass="77089">MPAYIGRMVPRATGVHRLSSRLRSQAVRRPLHLLTRPEILALRTPASPSISKQLRSYSTAEAEPTPSISPSISTDLLPICCPGCGAYAQTVEPSEPGYYSRTRKQTRKLHKKAQRQLEGQEADGVEEGDVSRLKAEGDQAVERIQQYITTETAQWGKPLSRPGKLLQEAADTAGKYLAKTQTPIQICDRCHDLIHHNEAVPAVSPTIDSIRAYLDESPHKENHVYLLVDAADFPMSFIDNIHEALNIMSPRSKNRRSATQEYRSSKKLPTLSIVITRSDLLAPTKEQVDSKMQYVRDMLRTRLGLSQGFRLGNVHMISAHRGWWTKDVKEEIRNHVGGVWVVGKANVGKSSFIEACFPKDTKNLEKIADLVEQREKESRLLNHVDPAPVDTDGLLPPAPREEMFPVLPIVSSLAGTTVSPIRIPFGRGRGEMIDLPGLERGDLSQYVLPEHRRGLIMTKRSAFQRLTVKPGQSLLLGGGLVRITPVNPEDVILAACFVPLATHVTRTEKAIEMQRGERALPGDPFLREDALQTIASAGRINLQWDVTQSHLPHSLARAVAEKRIKNPKVPYRVLATDLLIEGCGWIELTMQTRTKQRDAHALNLDEFNEDLDDDDFVRESQEDDDVDAGLFTSHPQVEVFSPHGRHIGSRAPLECWKYIAEKKAADKRVHGARGRQNISRQHRVSASRGE</sequence>
<name>A0A395HNY3_ASPHC</name>
<dbReference type="OrthoDB" id="1696305at2759"/>